<dbReference type="RefSeq" id="WP_191201532.1">
    <property type="nucleotide sequence ID" value="NZ_JACXZA010000001.1"/>
</dbReference>
<dbReference type="InterPro" id="IPR014710">
    <property type="entry name" value="RmlC-like_jellyroll"/>
</dbReference>
<sequence>MMTELPSIELGNLDVKLSLGRLLLNVHYVKFGIFHHPMPEHSHSACSYELHYIPRGQGTLVIHGERFPLVPGSIYMTGPNIPHEQLSDPADPMAEYCVFLEAANANANSQASIERAPGSDDNLLAERMLATPFWIGQDRFGLLQLFQLLAREAADRELGYPRCVARLLEIILVQFLRQYEDPSPSITSVPVRTLDDSRLLLIENAFLYRYASITLGQLASELGLSARQTERAIRKQYDLSFHAKKTEARMAAAARLLTTTALPIASVSKQLGFATPESFSVAFKKHFTFIPTEFRRSSQLQKQKSSD</sequence>
<keyword evidence="6" id="KW-1185">Reference proteome</keyword>
<dbReference type="SUPFAM" id="SSF46689">
    <property type="entry name" value="Homeodomain-like"/>
    <property type="match status" value="1"/>
</dbReference>
<evidence type="ECO:0000313" key="5">
    <source>
        <dbReference type="EMBL" id="MBD3917203.1"/>
    </source>
</evidence>
<dbReference type="PROSITE" id="PS01124">
    <property type="entry name" value="HTH_ARAC_FAMILY_2"/>
    <property type="match status" value="1"/>
</dbReference>
<evidence type="ECO:0000259" key="4">
    <source>
        <dbReference type="PROSITE" id="PS01124"/>
    </source>
</evidence>
<accession>A0ABR8MMG2</accession>
<organism evidence="5 6">
    <name type="scientific">Paenibacillus terricola</name>
    <dbReference type="NCBI Taxonomy" id="2763503"/>
    <lineage>
        <taxon>Bacteria</taxon>
        <taxon>Bacillati</taxon>
        <taxon>Bacillota</taxon>
        <taxon>Bacilli</taxon>
        <taxon>Bacillales</taxon>
        <taxon>Paenibacillaceae</taxon>
        <taxon>Paenibacillus</taxon>
    </lineage>
</organism>
<dbReference type="InterPro" id="IPR003313">
    <property type="entry name" value="AraC-bd"/>
</dbReference>
<keyword evidence="3" id="KW-0804">Transcription</keyword>
<feature type="domain" description="HTH araC/xylS-type" evidence="4">
    <location>
        <begin position="196"/>
        <end position="297"/>
    </location>
</feature>
<evidence type="ECO:0000256" key="3">
    <source>
        <dbReference type="ARBA" id="ARBA00023163"/>
    </source>
</evidence>
<proteinExistence type="predicted"/>
<comment type="caution">
    <text evidence="5">The sequence shown here is derived from an EMBL/GenBank/DDBJ whole genome shotgun (WGS) entry which is preliminary data.</text>
</comment>
<dbReference type="Gene3D" id="1.10.10.60">
    <property type="entry name" value="Homeodomain-like"/>
    <property type="match status" value="2"/>
</dbReference>
<dbReference type="InterPro" id="IPR037923">
    <property type="entry name" value="HTH-like"/>
</dbReference>
<reference evidence="5 6" key="1">
    <citation type="submission" date="2020-09" db="EMBL/GenBank/DDBJ databases">
        <title>Paenibacillus sp. strain PR3 16S rRNA gene Genome sequencing and assembly.</title>
        <authorList>
            <person name="Kim J."/>
        </authorList>
    </citation>
    <scope>NUCLEOTIDE SEQUENCE [LARGE SCALE GENOMIC DNA]</scope>
    <source>
        <strain evidence="5 6">PR3</strain>
    </source>
</reference>
<name>A0ABR8MMG2_9BACL</name>
<evidence type="ECO:0000256" key="2">
    <source>
        <dbReference type="ARBA" id="ARBA00023125"/>
    </source>
</evidence>
<dbReference type="InterPro" id="IPR009057">
    <property type="entry name" value="Homeodomain-like_sf"/>
</dbReference>
<dbReference type="PANTHER" id="PTHR43280">
    <property type="entry name" value="ARAC-FAMILY TRANSCRIPTIONAL REGULATOR"/>
    <property type="match status" value="1"/>
</dbReference>
<dbReference type="InterPro" id="IPR018060">
    <property type="entry name" value="HTH_AraC"/>
</dbReference>
<dbReference type="Gene3D" id="2.60.120.10">
    <property type="entry name" value="Jelly Rolls"/>
    <property type="match status" value="1"/>
</dbReference>
<keyword evidence="2" id="KW-0238">DNA-binding</keyword>
<gene>
    <name evidence="5" type="ORF">H8B09_00435</name>
</gene>
<protein>
    <submittedName>
        <fullName evidence="5">Helix-turn-helix domain-containing protein</fullName>
    </submittedName>
</protein>
<dbReference type="Proteomes" id="UP000609346">
    <property type="component" value="Unassembled WGS sequence"/>
</dbReference>
<evidence type="ECO:0000256" key="1">
    <source>
        <dbReference type="ARBA" id="ARBA00023015"/>
    </source>
</evidence>
<keyword evidence="1" id="KW-0805">Transcription regulation</keyword>
<dbReference type="PANTHER" id="PTHR43280:SF11">
    <property type="entry name" value="RCS-SPECIFIC HTH-TYPE TRANSCRIPTIONAL ACTIVATOR RCLR"/>
    <property type="match status" value="1"/>
</dbReference>
<dbReference type="Pfam" id="PF02311">
    <property type="entry name" value="AraC_binding"/>
    <property type="match status" value="1"/>
</dbReference>
<dbReference type="SUPFAM" id="SSF51215">
    <property type="entry name" value="Regulatory protein AraC"/>
    <property type="match status" value="1"/>
</dbReference>
<dbReference type="EMBL" id="JACXZA010000001">
    <property type="protein sequence ID" value="MBD3917203.1"/>
    <property type="molecule type" value="Genomic_DNA"/>
</dbReference>
<dbReference type="Pfam" id="PF12833">
    <property type="entry name" value="HTH_18"/>
    <property type="match status" value="1"/>
</dbReference>
<dbReference type="SMART" id="SM00342">
    <property type="entry name" value="HTH_ARAC"/>
    <property type="match status" value="1"/>
</dbReference>
<evidence type="ECO:0000313" key="6">
    <source>
        <dbReference type="Proteomes" id="UP000609346"/>
    </source>
</evidence>